<dbReference type="Gene3D" id="2.60.40.10">
    <property type="entry name" value="Immunoglobulins"/>
    <property type="match status" value="6"/>
</dbReference>
<reference evidence="4 5" key="1">
    <citation type="submission" date="2022-05" db="EMBL/GenBank/DDBJ databases">
        <authorList>
            <consortium name="Genoscope - CEA"/>
            <person name="William W."/>
        </authorList>
    </citation>
    <scope>NUCLEOTIDE SEQUENCE [LARGE SCALE GENOMIC DNA]</scope>
</reference>
<organism evidence="4 5">
    <name type="scientific">Porites lobata</name>
    <dbReference type="NCBI Taxonomy" id="104759"/>
    <lineage>
        <taxon>Eukaryota</taxon>
        <taxon>Metazoa</taxon>
        <taxon>Cnidaria</taxon>
        <taxon>Anthozoa</taxon>
        <taxon>Hexacorallia</taxon>
        <taxon>Scleractinia</taxon>
        <taxon>Fungiina</taxon>
        <taxon>Poritidae</taxon>
        <taxon>Porites</taxon>
    </lineage>
</organism>
<feature type="domain" description="Ig-like" evidence="3">
    <location>
        <begin position="191"/>
        <end position="278"/>
    </location>
</feature>
<feature type="domain" description="Ig-like" evidence="3">
    <location>
        <begin position="380"/>
        <end position="467"/>
    </location>
</feature>
<dbReference type="SMART" id="SM00406">
    <property type="entry name" value="IGv"/>
    <property type="match status" value="4"/>
</dbReference>
<dbReference type="InterPro" id="IPR013106">
    <property type="entry name" value="Ig_V-set"/>
</dbReference>
<dbReference type="InterPro" id="IPR050958">
    <property type="entry name" value="Cell_Adh-Cytoskel_Orgn"/>
</dbReference>
<feature type="domain" description="Ig-like" evidence="3">
    <location>
        <begin position="2"/>
        <end position="89"/>
    </location>
</feature>
<feature type="non-terminal residue" evidence="4">
    <location>
        <position position="1"/>
    </location>
</feature>
<dbReference type="PROSITE" id="PS50835">
    <property type="entry name" value="IG_LIKE"/>
    <property type="match status" value="6"/>
</dbReference>
<sequence>QPQFSLHPQNETKIEGDNVTFTCDATGNSAPTFNWTKDGSVLTTGSRISLSSDGKQLNITNLTREDSGRYVCEATDNVTTVLSNSATLNVQYAPGFTKHPDNIVKIEGETAIFNCTVDGNPEPSIDWTKDNVTLNITADPDLSQSNSGEVHSLEIRNVYRSDKGQYRCVANNNSIGSATSLAGTLSVHYKPEFSVHPQNATKIEEDNVTFTCNATGNPAPTFRWTKIGSVLRTGSRISLSSDGKQLTITNVTREDSGQYVCEATNNVTTVPSDSATLNVQYAPGFTKHPDNIVKIEGETAIFNCTVDGNPEPSIDWTKDNVTLNITADPDLSQSNSGKVHSLEIRNVYRSDKGQYRCVANNNSIGSATSLAGTLSVHYKPEFSVHPQNATQIEGSNVSFTCNATGNPAPSFRWTKNGSVLTTGSRIGLSSDGKQLTLTNVTREDSGQYVCEATNNVRTVPSDSATLNVQYQPEFNTHPQNKTKTEGENVTFTCDADGNPAPTFSWTKDGSVVNTTSRITFNENNKTLTITNVIRGDSGEYICVATNNVDTVQSNPSTLNVQCQPQFSLHPQNETKIEGITLLSLVMQQEILHPRSIGPKTVLF</sequence>
<feature type="domain" description="Ig-like" evidence="3">
    <location>
        <begin position="472"/>
        <end position="559"/>
    </location>
</feature>
<comment type="caution">
    <text evidence="4">The sequence shown here is derived from an EMBL/GenBank/DDBJ whole genome shotgun (WGS) entry which is preliminary data.</text>
</comment>
<dbReference type="SMART" id="SM00408">
    <property type="entry name" value="IGc2"/>
    <property type="match status" value="6"/>
</dbReference>
<keyword evidence="5" id="KW-1185">Reference proteome</keyword>
<dbReference type="PANTHER" id="PTHR45080">
    <property type="entry name" value="CONTACTIN 5"/>
    <property type="match status" value="1"/>
</dbReference>
<dbReference type="PRINTS" id="PR01832">
    <property type="entry name" value="VEGFRECEPTOR"/>
</dbReference>
<protein>
    <recommendedName>
        <fullName evidence="3">Ig-like domain-containing protein</fullName>
    </recommendedName>
</protein>
<accession>A0ABN8P9M1</accession>
<dbReference type="EMBL" id="CALNXK010000055">
    <property type="protein sequence ID" value="CAH3134799.1"/>
    <property type="molecule type" value="Genomic_DNA"/>
</dbReference>
<evidence type="ECO:0000313" key="4">
    <source>
        <dbReference type="EMBL" id="CAH3134799.1"/>
    </source>
</evidence>
<feature type="domain" description="Ig-like" evidence="3">
    <location>
        <begin position="283"/>
        <end position="375"/>
    </location>
</feature>
<dbReference type="Pfam" id="PF07679">
    <property type="entry name" value="I-set"/>
    <property type="match status" value="3"/>
</dbReference>
<evidence type="ECO:0000256" key="1">
    <source>
        <dbReference type="ARBA" id="ARBA00022729"/>
    </source>
</evidence>
<dbReference type="Pfam" id="PF13927">
    <property type="entry name" value="Ig_3"/>
    <property type="match status" value="3"/>
</dbReference>
<dbReference type="InterPro" id="IPR036179">
    <property type="entry name" value="Ig-like_dom_sf"/>
</dbReference>
<keyword evidence="2" id="KW-1015">Disulfide bond</keyword>
<dbReference type="InterPro" id="IPR003599">
    <property type="entry name" value="Ig_sub"/>
</dbReference>
<evidence type="ECO:0000256" key="2">
    <source>
        <dbReference type="ARBA" id="ARBA00023157"/>
    </source>
</evidence>
<dbReference type="SMART" id="SM00409">
    <property type="entry name" value="IG"/>
    <property type="match status" value="6"/>
</dbReference>
<dbReference type="Proteomes" id="UP001159405">
    <property type="component" value="Unassembled WGS sequence"/>
</dbReference>
<dbReference type="InterPro" id="IPR003598">
    <property type="entry name" value="Ig_sub2"/>
</dbReference>
<evidence type="ECO:0000313" key="5">
    <source>
        <dbReference type="Proteomes" id="UP001159405"/>
    </source>
</evidence>
<feature type="domain" description="Ig-like" evidence="3">
    <location>
        <begin position="94"/>
        <end position="186"/>
    </location>
</feature>
<dbReference type="InterPro" id="IPR013783">
    <property type="entry name" value="Ig-like_fold"/>
</dbReference>
<keyword evidence="1" id="KW-0732">Signal</keyword>
<gene>
    <name evidence="4" type="ORF">PLOB_00037614</name>
</gene>
<proteinExistence type="predicted"/>
<dbReference type="PANTHER" id="PTHR45080:SF8">
    <property type="entry name" value="IG-LIKE DOMAIN-CONTAINING PROTEIN"/>
    <property type="match status" value="1"/>
</dbReference>
<name>A0ABN8P9M1_9CNID</name>
<evidence type="ECO:0000259" key="3">
    <source>
        <dbReference type="PROSITE" id="PS50835"/>
    </source>
</evidence>
<dbReference type="InterPro" id="IPR013098">
    <property type="entry name" value="Ig_I-set"/>
</dbReference>
<dbReference type="SUPFAM" id="SSF48726">
    <property type="entry name" value="Immunoglobulin"/>
    <property type="match status" value="6"/>
</dbReference>
<dbReference type="InterPro" id="IPR007110">
    <property type="entry name" value="Ig-like_dom"/>
</dbReference>